<organism evidence="7 8">
    <name type="scientific">Mesorhizobium loti R88b</name>
    <dbReference type="NCBI Taxonomy" id="935548"/>
    <lineage>
        <taxon>Bacteria</taxon>
        <taxon>Pseudomonadati</taxon>
        <taxon>Pseudomonadota</taxon>
        <taxon>Alphaproteobacteria</taxon>
        <taxon>Hyphomicrobiales</taxon>
        <taxon>Phyllobacteriaceae</taxon>
        <taxon>Mesorhizobium</taxon>
    </lineage>
</organism>
<dbReference type="InterPro" id="IPR036962">
    <property type="entry name" value="Glyco_hydro_3_N_sf"/>
</dbReference>
<evidence type="ECO:0000256" key="4">
    <source>
        <dbReference type="ARBA" id="ARBA00022801"/>
    </source>
</evidence>
<keyword evidence="4 7" id="KW-0378">Hydrolase</keyword>
<gene>
    <name evidence="7" type="ORF">EB235_20320</name>
</gene>
<dbReference type="NCBIfam" id="NF003740">
    <property type="entry name" value="PRK05337.1"/>
    <property type="match status" value="1"/>
</dbReference>
<name>A0A6M7WX28_RHILI</name>
<dbReference type="Proteomes" id="UP000503017">
    <property type="component" value="Chromosome"/>
</dbReference>
<reference evidence="7 8" key="1">
    <citation type="submission" date="2018-10" db="EMBL/GenBank/DDBJ databases">
        <authorList>
            <person name="Perry B.J."/>
            <person name="Sullivan J.T."/>
            <person name="Murphy R.J.T."/>
            <person name="Ramsay J.P."/>
            <person name="Ronson C.W."/>
        </authorList>
    </citation>
    <scope>NUCLEOTIDE SEQUENCE [LARGE SCALE GENOMIC DNA]</scope>
    <source>
        <strain evidence="7 8">R88b</strain>
    </source>
</reference>
<sequence>MTESKSMILGCAGKSLTREEINFYRNECPWAFILFARNISETEQIRDLVAEMRDCIGRPDALVFIDQEGGRVQRLRPPLAPNYPAGGALGALWRDDHDAGARAAWLMARLHAFDLLRYGITADCLPVLDVPIEGASDVIGARAYGKEPRPVIELGRAAAEGLMAGGVLPVMKHIPGHGRAFADTHFELPVVNASLSDLQRHDFAPFRELNHLPMAMTAHVVYSAIDPNNPATTSGKVIDEIIRREIGFDGLLMSDDTSMKALSGDFPTKAASILAAGCDLVLHCNGVFEEMAGIASRTKGLEGKSLERAKRALTYIKKHDAVEETEIRAEFATYFDAVA</sequence>
<dbReference type="Pfam" id="PF00933">
    <property type="entry name" value="Glyco_hydro_3"/>
    <property type="match status" value="1"/>
</dbReference>
<feature type="domain" description="Glycoside hydrolase family 3 N-terminal" evidence="6">
    <location>
        <begin position="32"/>
        <end position="300"/>
    </location>
</feature>
<dbReference type="Gene3D" id="3.20.20.300">
    <property type="entry name" value="Glycoside hydrolase, family 3, N-terminal domain"/>
    <property type="match status" value="1"/>
</dbReference>
<dbReference type="InterPro" id="IPR017853">
    <property type="entry name" value="GH"/>
</dbReference>
<dbReference type="EMBL" id="CP033367">
    <property type="protein sequence ID" value="QKD03541.1"/>
    <property type="molecule type" value="Genomic_DNA"/>
</dbReference>
<dbReference type="PROSITE" id="PS00775">
    <property type="entry name" value="GLYCOSYL_HYDROL_F3"/>
    <property type="match status" value="1"/>
</dbReference>
<protein>
    <recommendedName>
        <fullName evidence="3">beta-N-acetylhexosaminidase</fullName>
        <ecNumber evidence="3">3.2.1.52</ecNumber>
    </recommendedName>
</protein>
<dbReference type="PANTHER" id="PTHR30480">
    <property type="entry name" value="BETA-HEXOSAMINIDASE-RELATED"/>
    <property type="match status" value="1"/>
</dbReference>
<dbReference type="GO" id="GO:0005975">
    <property type="term" value="P:carbohydrate metabolic process"/>
    <property type="evidence" value="ECO:0007669"/>
    <property type="project" value="InterPro"/>
</dbReference>
<evidence type="ECO:0000313" key="8">
    <source>
        <dbReference type="Proteomes" id="UP000503017"/>
    </source>
</evidence>
<accession>A0A6M7WX28</accession>
<evidence type="ECO:0000256" key="1">
    <source>
        <dbReference type="ARBA" id="ARBA00001231"/>
    </source>
</evidence>
<proteinExistence type="inferred from homology"/>
<comment type="similarity">
    <text evidence="2">Belongs to the glycosyl hydrolase 3 family.</text>
</comment>
<evidence type="ECO:0000313" key="7">
    <source>
        <dbReference type="EMBL" id="QKD03541.1"/>
    </source>
</evidence>
<dbReference type="RefSeq" id="WP_027029297.1">
    <property type="nucleotide sequence ID" value="NZ_CP033367.1"/>
</dbReference>
<evidence type="ECO:0000256" key="2">
    <source>
        <dbReference type="ARBA" id="ARBA00005336"/>
    </source>
</evidence>
<evidence type="ECO:0000256" key="3">
    <source>
        <dbReference type="ARBA" id="ARBA00012663"/>
    </source>
</evidence>
<dbReference type="GO" id="GO:0009254">
    <property type="term" value="P:peptidoglycan turnover"/>
    <property type="evidence" value="ECO:0007669"/>
    <property type="project" value="TreeGrafter"/>
</dbReference>
<dbReference type="PANTHER" id="PTHR30480:SF13">
    <property type="entry name" value="BETA-HEXOSAMINIDASE"/>
    <property type="match status" value="1"/>
</dbReference>
<dbReference type="InterPro" id="IPR001764">
    <property type="entry name" value="Glyco_hydro_3_N"/>
</dbReference>
<comment type="catalytic activity">
    <reaction evidence="1">
        <text>Hydrolysis of terminal non-reducing N-acetyl-D-hexosamine residues in N-acetyl-beta-D-hexosaminides.</text>
        <dbReference type="EC" id="3.2.1.52"/>
    </reaction>
</comment>
<keyword evidence="5 7" id="KW-0326">Glycosidase</keyword>
<dbReference type="InterPro" id="IPR019800">
    <property type="entry name" value="Glyco_hydro_3_AS"/>
</dbReference>
<evidence type="ECO:0000259" key="6">
    <source>
        <dbReference type="Pfam" id="PF00933"/>
    </source>
</evidence>
<evidence type="ECO:0000256" key="5">
    <source>
        <dbReference type="ARBA" id="ARBA00023295"/>
    </source>
</evidence>
<dbReference type="AlphaFoldDB" id="A0A6M7WX28"/>
<dbReference type="GO" id="GO:0004563">
    <property type="term" value="F:beta-N-acetylhexosaminidase activity"/>
    <property type="evidence" value="ECO:0007669"/>
    <property type="project" value="UniProtKB-EC"/>
</dbReference>
<dbReference type="SUPFAM" id="SSF51445">
    <property type="entry name" value="(Trans)glycosidases"/>
    <property type="match status" value="1"/>
</dbReference>
<dbReference type="InterPro" id="IPR050226">
    <property type="entry name" value="NagZ_Beta-hexosaminidase"/>
</dbReference>
<dbReference type="EC" id="3.2.1.52" evidence="3"/>